<proteinExistence type="predicted"/>
<feature type="transmembrane region" description="Helical" evidence="5">
    <location>
        <begin position="104"/>
        <end position="123"/>
    </location>
</feature>
<evidence type="ECO:0000256" key="4">
    <source>
        <dbReference type="ARBA" id="ARBA00023136"/>
    </source>
</evidence>
<evidence type="ECO:0000313" key="7">
    <source>
        <dbReference type="Proteomes" id="UP000298663"/>
    </source>
</evidence>
<organism evidence="6 7">
    <name type="scientific">Steinernema carpocapsae</name>
    <name type="common">Entomopathogenic nematode</name>
    <dbReference type="NCBI Taxonomy" id="34508"/>
    <lineage>
        <taxon>Eukaryota</taxon>
        <taxon>Metazoa</taxon>
        <taxon>Ecdysozoa</taxon>
        <taxon>Nematoda</taxon>
        <taxon>Chromadorea</taxon>
        <taxon>Rhabditida</taxon>
        <taxon>Tylenchina</taxon>
        <taxon>Panagrolaimomorpha</taxon>
        <taxon>Strongyloidoidea</taxon>
        <taxon>Steinernematidae</taxon>
        <taxon>Steinernema</taxon>
    </lineage>
</organism>
<accession>A0A4U5NG06</accession>
<dbReference type="EMBL" id="AZBU02000004">
    <property type="protein sequence ID" value="TKR81938.1"/>
    <property type="molecule type" value="Genomic_DNA"/>
</dbReference>
<evidence type="ECO:0000313" key="6">
    <source>
        <dbReference type="EMBL" id="TKR81938.1"/>
    </source>
</evidence>
<feature type="transmembrane region" description="Helical" evidence="5">
    <location>
        <begin position="56"/>
        <end position="84"/>
    </location>
</feature>
<sequence>MNATSCVAVQDVYRPFSSVVVVLMAEGVLGFLALLVALVMTIMLYTTRVFKFNCRIVLICLGLGAVTANIGVVLRASFYLYVIFTQLESKICSWLALGHRECFTLNNTYLTGCLVMLISPILLSVERLFDTFFANEGAKPKKFIGITLALFAAMLTIGASVFNTFWTVTHTSMASSPYADGLCPADLFLGGKQSIFFVFLLFHFCALLIFMVLWLHNNSDMVRKQIAMASAHFLDNVVETEMTFPVVVLGFFYLITHYVVDFGHLKKVEGLIVANSNINIHLRDDPTGVFMWSELQVCLAPTFTLLISRFVLRSLPSLFGTPKEMVIPQTIQKSSEERC</sequence>
<dbReference type="InterPro" id="IPR019408">
    <property type="entry name" value="7TM_GPCR_serpentine_rcpt_Srab"/>
</dbReference>
<evidence type="ECO:0000256" key="1">
    <source>
        <dbReference type="ARBA" id="ARBA00004141"/>
    </source>
</evidence>
<keyword evidence="2 5" id="KW-0812">Transmembrane</keyword>
<gene>
    <name evidence="6" type="ORF">L596_015731</name>
</gene>
<dbReference type="Proteomes" id="UP000298663">
    <property type="component" value="Unassembled WGS sequence"/>
</dbReference>
<feature type="transmembrane region" description="Helical" evidence="5">
    <location>
        <begin position="242"/>
        <end position="260"/>
    </location>
</feature>
<protein>
    <submittedName>
        <fullName evidence="6">Uncharacterized protein</fullName>
    </submittedName>
</protein>
<dbReference type="GO" id="GO:0016020">
    <property type="term" value="C:membrane"/>
    <property type="evidence" value="ECO:0007669"/>
    <property type="project" value="UniProtKB-SubCell"/>
</dbReference>
<keyword evidence="4 5" id="KW-0472">Membrane</keyword>
<dbReference type="AlphaFoldDB" id="A0A4U5NG06"/>
<feature type="transmembrane region" description="Helical" evidence="5">
    <location>
        <begin position="195"/>
        <end position="215"/>
    </location>
</feature>
<name>A0A4U5NG06_STECR</name>
<evidence type="ECO:0000256" key="2">
    <source>
        <dbReference type="ARBA" id="ARBA00022692"/>
    </source>
</evidence>
<reference evidence="6 7" key="1">
    <citation type="journal article" date="2015" name="Genome Biol.">
        <title>Comparative genomics of Steinernema reveals deeply conserved gene regulatory networks.</title>
        <authorList>
            <person name="Dillman A.R."/>
            <person name="Macchietto M."/>
            <person name="Porter C.F."/>
            <person name="Rogers A."/>
            <person name="Williams B."/>
            <person name="Antoshechkin I."/>
            <person name="Lee M.M."/>
            <person name="Goodwin Z."/>
            <person name="Lu X."/>
            <person name="Lewis E.E."/>
            <person name="Goodrich-Blair H."/>
            <person name="Stock S.P."/>
            <person name="Adams B.J."/>
            <person name="Sternberg P.W."/>
            <person name="Mortazavi A."/>
        </authorList>
    </citation>
    <scope>NUCLEOTIDE SEQUENCE [LARGE SCALE GENOMIC DNA]</scope>
    <source>
        <strain evidence="6 7">ALL</strain>
    </source>
</reference>
<dbReference type="OrthoDB" id="5861805at2759"/>
<reference evidence="6 7" key="2">
    <citation type="journal article" date="2019" name="G3 (Bethesda)">
        <title>Hybrid Assembly of the Genome of the Entomopathogenic Nematode Steinernema carpocapsae Identifies the X-Chromosome.</title>
        <authorList>
            <person name="Serra L."/>
            <person name="Macchietto M."/>
            <person name="Macias-Munoz A."/>
            <person name="McGill C.J."/>
            <person name="Rodriguez I.M."/>
            <person name="Rodriguez B."/>
            <person name="Murad R."/>
            <person name="Mortazavi A."/>
        </authorList>
    </citation>
    <scope>NUCLEOTIDE SEQUENCE [LARGE SCALE GENOMIC DNA]</scope>
    <source>
        <strain evidence="6 7">ALL</strain>
    </source>
</reference>
<feature type="transmembrane region" description="Helical" evidence="5">
    <location>
        <begin position="289"/>
        <end position="312"/>
    </location>
</feature>
<evidence type="ECO:0000256" key="5">
    <source>
        <dbReference type="SAM" id="Phobius"/>
    </source>
</evidence>
<comment type="caution">
    <text evidence="6">The sequence shown here is derived from an EMBL/GenBank/DDBJ whole genome shotgun (WGS) entry which is preliminary data.</text>
</comment>
<feature type="transmembrane region" description="Helical" evidence="5">
    <location>
        <begin position="143"/>
        <end position="166"/>
    </location>
</feature>
<evidence type="ECO:0000256" key="3">
    <source>
        <dbReference type="ARBA" id="ARBA00022989"/>
    </source>
</evidence>
<feature type="transmembrane region" description="Helical" evidence="5">
    <location>
        <begin position="20"/>
        <end position="44"/>
    </location>
</feature>
<comment type="subcellular location">
    <subcellularLocation>
        <location evidence="1">Membrane</location>
        <topology evidence="1">Multi-pass membrane protein</topology>
    </subcellularLocation>
</comment>
<dbReference type="Pfam" id="PF10292">
    <property type="entry name" value="7TM_GPCR_Srab"/>
    <property type="match status" value="1"/>
</dbReference>
<keyword evidence="3 5" id="KW-1133">Transmembrane helix</keyword>
<keyword evidence="7" id="KW-1185">Reference proteome</keyword>